<evidence type="ECO:0000256" key="5">
    <source>
        <dbReference type="ARBA" id="ARBA00022679"/>
    </source>
</evidence>
<dbReference type="InterPro" id="IPR003661">
    <property type="entry name" value="HisK_dim/P_dom"/>
</dbReference>
<dbReference type="Pfam" id="PF02518">
    <property type="entry name" value="HATPase_c"/>
    <property type="match status" value="1"/>
</dbReference>
<dbReference type="PANTHER" id="PTHR45436:SF5">
    <property type="entry name" value="SENSOR HISTIDINE KINASE TRCS"/>
    <property type="match status" value="1"/>
</dbReference>
<feature type="domain" description="Histidine kinase" evidence="11">
    <location>
        <begin position="266"/>
        <end position="469"/>
    </location>
</feature>
<reference evidence="13 14" key="1">
    <citation type="submission" date="2017-07" db="EMBL/GenBank/DDBJ databases">
        <authorList>
            <person name="Sun Z.S."/>
            <person name="Albrecht U."/>
            <person name="Echele G."/>
            <person name="Lee C.C."/>
        </authorList>
    </citation>
    <scope>NUCLEOTIDE SEQUENCE [LARGE SCALE GENOMIC DNA]</scope>
    <source>
        <strain evidence="13 14">DSM 14827</strain>
    </source>
</reference>
<comment type="catalytic activity">
    <reaction evidence="1">
        <text>ATP + protein L-histidine = ADP + protein N-phospho-L-histidine.</text>
        <dbReference type="EC" id="2.7.13.3"/>
    </reaction>
</comment>
<dbReference type="SUPFAM" id="SSF47384">
    <property type="entry name" value="Homodimeric domain of signal transducing histidine kinase"/>
    <property type="match status" value="1"/>
</dbReference>
<dbReference type="PROSITE" id="PS50109">
    <property type="entry name" value="HIS_KIN"/>
    <property type="match status" value="1"/>
</dbReference>
<evidence type="ECO:0000256" key="6">
    <source>
        <dbReference type="ARBA" id="ARBA00022692"/>
    </source>
</evidence>
<evidence type="ECO:0000313" key="13">
    <source>
        <dbReference type="EMBL" id="SNT74008.1"/>
    </source>
</evidence>
<evidence type="ECO:0000256" key="10">
    <source>
        <dbReference type="SAM" id="Phobius"/>
    </source>
</evidence>
<keyword evidence="7 13" id="KW-0418">Kinase</keyword>
<keyword evidence="14" id="KW-1185">Reference proteome</keyword>
<evidence type="ECO:0000256" key="3">
    <source>
        <dbReference type="ARBA" id="ARBA00012438"/>
    </source>
</evidence>
<keyword evidence="6 10" id="KW-0812">Transmembrane</keyword>
<evidence type="ECO:0000256" key="4">
    <source>
        <dbReference type="ARBA" id="ARBA00022553"/>
    </source>
</evidence>
<protein>
    <recommendedName>
        <fullName evidence="3">histidine kinase</fullName>
        <ecNumber evidence="3">2.7.13.3</ecNumber>
    </recommendedName>
</protein>
<evidence type="ECO:0000313" key="14">
    <source>
        <dbReference type="Proteomes" id="UP000198307"/>
    </source>
</evidence>
<keyword evidence="8 10" id="KW-1133">Transmembrane helix</keyword>
<dbReference type="InterPro" id="IPR036890">
    <property type="entry name" value="HATPase_C_sf"/>
</dbReference>
<dbReference type="OrthoDB" id="7818322at2"/>
<proteinExistence type="predicted"/>
<feature type="transmembrane region" description="Helical" evidence="10">
    <location>
        <begin position="168"/>
        <end position="191"/>
    </location>
</feature>
<accession>A0A239PV63</accession>
<dbReference type="InterPro" id="IPR005467">
    <property type="entry name" value="His_kinase_dom"/>
</dbReference>
<dbReference type="EMBL" id="FZQB01000006">
    <property type="protein sequence ID" value="SNT74008.1"/>
    <property type="molecule type" value="Genomic_DNA"/>
</dbReference>
<dbReference type="SMART" id="SM00388">
    <property type="entry name" value="HisKA"/>
    <property type="match status" value="1"/>
</dbReference>
<keyword evidence="9" id="KW-0902">Two-component regulatory system</keyword>
<dbReference type="Pfam" id="PF00512">
    <property type="entry name" value="HisKA"/>
    <property type="match status" value="1"/>
</dbReference>
<dbReference type="Proteomes" id="UP000198307">
    <property type="component" value="Unassembled WGS sequence"/>
</dbReference>
<feature type="domain" description="HAMP" evidence="12">
    <location>
        <begin position="192"/>
        <end position="246"/>
    </location>
</feature>
<dbReference type="PROSITE" id="PS50885">
    <property type="entry name" value="HAMP"/>
    <property type="match status" value="1"/>
</dbReference>
<dbReference type="InterPro" id="IPR003660">
    <property type="entry name" value="HAMP_dom"/>
</dbReference>
<organism evidence="13 14">
    <name type="scientific">Paracoccus seriniphilus</name>
    <dbReference type="NCBI Taxonomy" id="184748"/>
    <lineage>
        <taxon>Bacteria</taxon>
        <taxon>Pseudomonadati</taxon>
        <taxon>Pseudomonadota</taxon>
        <taxon>Alphaproteobacteria</taxon>
        <taxon>Rhodobacterales</taxon>
        <taxon>Paracoccaceae</taxon>
        <taxon>Paracoccus</taxon>
    </lineage>
</organism>
<dbReference type="GO" id="GO:0016020">
    <property type="term" value="C:membrane"/>
    <property type="evidence" value="ECO:0007669"/>
    <property type="project" value="UniProtKB-SubCell"/>
</dbReference>
<dbReference type="RefSeq" id="WP_089344365.1">
    <property type="nucleotide sequence ID" value="NZ_CP067130.1"/>
</dbReference>
<evidence type="ECO:0000259" key="11">
    <source>
        <dbReference type="PROSITE" id="PS50109"/>
    </source>
</evidence>
<dbReference type="CDD" id="cd00082">
    <property type="entry name" value="HisKA"/>
    <property type="match status" value="1"/>
</dbReference>
<dbReference type="SUPFAM" id="SSF55874">
    <property type="entry name" value="ATPase domain of HSP90 chaperone/DNA topoisomerase II/histidine kinase"/>
    <property type="match status" value="1"/>
</dbReference>
<evidence type="ECO:0000256" key="9">
    <source>
        <dbReference type="ARBA" id="ARBA00023012"/>
    </source>
</evidence>
<evidence type="ECO:0000256" key="7">
    <source>
        <dbReference type="ARBA" id="ARBA00022777"/>
    </source>
</evidence>
<dbReference type="Gene3D" id="1.10.287.130">
    <property type="match status" value="1"/>
</dbReference>
<dbReference type="InterPro" id="IPR050428">
    <property type="entry name" value="TCS_sensor_his_kinase"/>
</dbReference>
<gene>
    <name evidence="13" type="ORF">SAMN05444959_106189</name>
</gene>
<evidence type="ECO:0000256" key="8">
    <source>
        <dbReference type="ARBA" id="ARBA00022989"/>
    </source>
</evidence>
<dbReference type="AlphaFoldDB" id="A0A239PV63"/>
<dbReference type="InterPro" id="IPR003594">
    <property type="entry name" value="HATPase_dom"/>
</dbReference>
<dbReference type="PANTHER" id="PTHR45436">
    <property type="entry name" value="SENSOR HISTIDINE KINASE YKOH"/>
    <property type="match status" value="1"/>
</dbReference>
<sequence>MRWFSPIPLSVKLPLLAAAMMVLVGMVASQQVLRSLAQVQDARIQELARMHVEGLSVALGPLVLRHDHWEVYDTLDRATQGGEGRRMVLTAVADERGRVLAATDPKRVPMDSDIAALADDVVALDDLRVNEASPSLSLLAPLIYQGRTVGQIATVLDVADLLSERRRALFMLIMGNAIAIGLLSSVGFLAIRRMLQPVTTLTRHMTETQGEPHPIPASEIPRGDGELARLARIYNSMVGAVTAKAEAERRLAERERFVALGRLSSSLAHEINNPLGGLLNATDTIRSFADRPEVVRQSAELLDRGLRHMRDVTRATLDQNRIDPETRLLTAEDLEDVKLLIQPEISRLDLDLEWCVDCVALANHIIPAGPVRQIALNLLLNACAAAGPKGHVGLTVGSGRGCLDIRITNSGPAMPEAALVRLLGDGPLMPGGGVGLRLVRELARNLGGTIRHERETEVTRITVSLPIPSEARDAQE</sequence>
<dbReference type="GO" id="GO:0000155">
    <property type="term" value="F:phosphorelay sensor kinase activity"/>
    <property type="evidence" value="ECO:0007669"/>
    <property type="project" value="InterPro"/>
</dbReference>
<keyword evidence="5" id="KW-0808">Transferase</keyword>
<keyword evidence="4" id="KW-0597">Phosphoprotein</keyword>
<dbReference type="SMART" id="SM00387">
    <property type="entry name" value="HATPase_c"/>
    <property type="match status" value="1"/>
</dbReference>
<dbReference type="InterPro" id="IPR036097">
    <property type="entry name" value="HisK_dim/P_sf"/>
</dbReference>
<dbReference type="Gene3D" id="3.30.565.10">
    <property type="entry name" value="Histidine kinase-like ATPase, C-terminal domain"/>
    <property type="match status" value="1"/>
</dbReference>
<dbReference type="EC" id="2.7.13.3" evidence="3"/>
<name>A0A239PV63_9RHOB</name>
<evidence type="ECO:0000256" key="2">
    <source>
        <dbReference type="ARBA" id="ARBA00004370"/>
    </source>
</evidence>
<evidence type="ECO:0000259" key="12">
    <source>
        <dbReference type="PROSITE" id="PS50885"/>
    </source>
</evidence>
<comment type="subcellular location">
    <subcellularLocation>
        <location evidence="2">Membrane</location>
    </subcellularLocation>
</comment>
<evidence type="ECO:0000256" key="1">
    <source>
        <dbReference type="ARBA" id="ARBA00000085"/>
    </source>
</evidence>
<keyword evidence="10" id="KW-0472">Membrane</keyword>